<dbReference type="EMBL" id="PP554580">
    <property type="protein sequence ID" value="XCD29859.1"/>
    <property type="molecule type" value="Genomic_DNA"/>
</dbReference>
<keyword evidence="1" id="KW-0812">Transmembrane</keyword>
<reference evidence="2" key="1">
    <citation type="submission" date="2024-03" db="EMBL/GenBank/DDBJ databases">
        <title>This phage originates from the Bacteriophage catalogue of the Bacteriophage Competence Centre, Department of Microbiology und Biotechnology, Max Rubner-Institut, Kiel, Germany.</title>
        <authorList>
            <person name="Sprotte S."/>
            <person name="Brinks E."/>
        </authorList>
    </citation>
    <scope>NUCLEOTIDE SEQUENCE</scope>
</reference>
<organism evidence="2">
    <name type="scientific">Salmonella phage PMBT35</name>
    <dbReference type="NCBI Taxonomy" id="3137287"/>
    <lineage>
        <taxon>Viruses</taxon>
    </lineage>
</organism>
<accession>A0AAU8BWA6</accession>
<sequence length="54" mass="6246">MKIKDLFIYSIVFVSFCSLCSLMIWIVGMVSDGLCMVICQNRCLYFLVIRCVNI</sequence>
<keyword evidence="1" id="KW-1133">Transmembrane helix</keyword>
<evidence type="ECO:0000256" key="1">
    <source>
        <dbReference type="SAM" id="Phobius"/>
    </source>
</evidence>
<proteinExistence type="predicted"/>
<keyword evidence="1" id="KW-0472">Membrane</keyword>
<name>A0AAU8BWA6_9VIRU</name>
<evidence type="ECO:0000313" key="2">
    <source>
        <dbReference type="EMBL" id="XCD29859.1"/>
    </source>
</evidence>
<feature type="transmembrane region" description="Helical" evidence="1">
    <location>
        <begin position="6"/>
        <end position="27"/>
    </location>
</feature>
<protein>
    <submittedName>
        <fullName evidence="2">Uncharacterized protein</fullName>
    </submittedName>
</protein>